<dbReference type="PRINTS" id="PR00503">
    <property type="entry name" value="BROMODOMAIN"/>
</dbReference>
<dbReference type="Pfam" id="PF00439">
    <property type="entry name" value="Bromodomain"/>
    <property type="match status" value="1"/>
</dbReference>
<comment type="caution">
    <text evidence="5">The sequence shown here is derived from an EMBL/GenBank/DDBJ whole genome shotgun (WGS) entry which is preliminary data.</text>
</comment>
<dbReference type="OrthoDB" id="1742084at2759"/>
<feature type="domain" description="Bromo" evidence="4">
    <location>
        <begin position="379"/>
        <end position="449"/>
    </location>
</feature>
<keyword evidence="1 2" id="KW-0103">Bromodomain</keyword>
<evidence type="ECO:0000256" key="1">
    <source>
        <dbReference type="ARBA" id="ARBA00023117"/>
    </source>
</evidence>
<dbReference type="PROSITE" id="PS50014">
    <property type="entry name" value="BROMODOMAIN_2"/>
    <property type="match status" value="1"/>
</dbReference>
<accession>A0A8H6VSJ9</accession>
<dbReference type="InterPro" id="IPR001487">
    <property type="entry name" value="Bromodomain"/>
</dbReference>
<sequence>MSRRAKAKPAEGSILERLILAQSAWEVGTGSWLKISRMLGKHPLLAHRKTFFTAQSCHALYNLMMKESGFDLTEASHSVQEPVHLRLAEKYYAERVDELRNLILAEEQQFKSISVEIDSIRKGKNDEEQEAPPEPPEIPLDPVVPQQFSSLPQTPVPEPLPIQDPPVPSPPSLPQTPGPESPHADEQQPQSMEVSPVVSVHPEPDDDPPELALEEAKSVGTTIPVVQVDEPAEAKVKLEDPPPFEQPDVEMPTMESPDDAREVSPAPAVPTTKKRGRKASRKPTPEPEVEANDTALDLQEDEAPMSAAGRKREGKRKASFAGLDSPRDRKRIREDSEPVDDDEQGPSTSLRRRGTGRTEEQVAQKRFQTVITMVHSQISQHRNGNIFHNPIKASEAPDYHDIVKRPMDLKTIKTKIKDGVITNSLEYQRDIYLMFANAMMYNRPGSDVYTMAEDMMNESQDQISAYQYHLNS</sequence>
<dbReference type="AlphaFoldDB" id="A0A8H6VSJ9"/>
<evidence type="ECO:0000256" key="2">
    <source>
        <dbReference type="PROSITE-ProRule" id="PRU00035"/>
    </source>
</evidence>
<evidence type="ECO:0000313" key="6">
    <source>
        <dbReference type="Proteomes" id="UP000613580"/>
    </source>
</evidence>
<evidence type="ECO:0000259" key="4">
    <source>
        <dbReference type="PROSITE" id="PS50014"/>
    </source>
</evidence>
<evidence type="ECO:0000256" key="3">
    <source>
        <dbReference type="SAM" id="MobiDB-lite"/>
    </source>
</evidence>
<dbReference type="SUPFAM" id="SSF47370">
    <property type="entry name" value="Bromodomain"/>
    <property type="match status" value="1"/>
</dbReference>
<name>A0A8H6VSJ9_MYCCL</name>
<dbReference type="SMART" id="SM00297">
    <property type="entry name" value="BROMO"/>
    <property type="match status" value="1"/>
</dbReference>
<feature type="compositionally biased region" description="Acidic residues" evidence="3">
    <location>
        <begin position="204"/>
        <end position="213"/>
    </location>
</feature>
<organism evidence="5 6">
    <name type="scientific">Mycena chlorophos</name>
    <name type="common">Agaric fungus</name>
    <name type="synonym">Agaricus chlorophos</name>
    <dbReference type="NCBI Taxonomy" id="658473"/>
    <lineage>
        <taxon>Eukaryota</taxon>
        <taxon>Fungi</taxon>
        <taxon>Dikarya</taxon>
        <taxon>Basidiomycota</taxon>
        <taxon>Agaricomycotina</taxon>
        <taxon>Agaricomycetes</taxon>
        <taxon>Agaricomycetidae</taxon>
        <taxon>Agaricales</taxon>
        <taxon>Marasmiineae</taxon>
        <taxon>Mycenaceae</taxon>
        <taxon>Mycena</taxon>
    </lineage>
</organism>
<dbReference type="CDD" id="cd04369">
    <property type="entry name" value="Bromodomain"/>
    <property type="match status" value="1"/>
</dbReference>
<keyword evidence="6" id="KW-1185">Reference proteome</keyword>
<dbReference type="EMBL" id="JACAZE010000022">
    <property type="protein sequence ID" value="KAF7292442.1"/>
    <property type="molecule type" value="Genomic_DNA"/>
</dbReference>
<evidence type="ECO:0000313" key="5">
    <source>
        <dbReference type="EMBL" id="KAF7292442.1"/>
    </source>
</evidence>
<proteinExistence type="predicted"/>
<dbReference type="Gene3D" id="1.20.920.10">
    <property type="entry name" value="Bromodomain-like"/>
    <property type="match status" value="1"/>
</dbReference>
<feature type="compositionally biased region" description="Basic residues" evidence="3">
    <location>
        <begin position="272"/>
        <end position="281"/>
    </location>
</feature>
<dbReference type="PANTHER" id="PTHR15398">
    <property type="entry name" value="BROMODOMAIN-CONTAINING PROTEIN 8"/>
    <property type="match status" value="1"/>
</dbReference>
<dbReference type="Proteomes" id="UP000613580">
    <property type="component" value="Unassembled WGS sequence"/>
</dbReference>
<dbReference type="InterPro" id="IPR036427">
    <property type="entry name" value="Bromodomain-like_sf"/>
</dbReference>
<dbReference type="PANTHER" id="PTHR15398:SF4">
    <property type="entry name" value="BROMODOMAIN-CONTAINING PROTEIN 8 ISOFORM X1"/>
    <property type="match status" value="1"/>
</dbReference>
<dbReference type="GO" id="GO:0006325">
    <property type="term" value="P:chromatin organization"/>
    <property type="evidence" value="ECO:0007669"/>
    <property type="project" value="UniProtKB-ARBA"/>
</dbReference>
<dbReference type="GO" id="GO:0035267">
    <property type="term" value="C:NuA4 histone acetyltransferase complex"/>
    <property type="evidence" value="ECO:0007669"/>
    <property type="project" value="TreeGrafter"/>
</dbReference>
<reference evidence="5" key="1">
    <citation type="submission" date="2020-05" db="EMBL/GenBank/DDBJ databases">
        <title>Mycena genomes resolve the evolution of fungal bioluminescence.</title>
        <authorList>
            <person name="Tsai I.J."/>
        </authorList>
    </citation>
    <scope>NUCLEOTIDE SEQUENCE</scope>
    <source>
        <strain evidence="5">110903Hualien_Pintung</strain>
    </source>
</reference>
<protein>
    <submittedName>
        <fullName evidence="5">Bromo domain-containing protein</fullName>
    </submittedName>
</protein>
<feature type="region of interest" description="Disordered" evidence="3">
    <location>
        <begin position="122"/>
        <end position="362"/>
    </location>
</feature>
<gene>
    <name evidence="5" type="ORF">HMN09_01228300</name>
</gene>
<feature type="compositionally biased region" description="Pro residues" evidence="3">
    <location>
        <begin position="154"/>
        <end position="180"/>
    </location>
</feature>
<feature type="compositionally biased region" description="Basic and acidic residues" evidence="3">
    <location>
        <begin position="325"/>
        <end position="336"/>
    </location>
</feature>